<organism evidence="6 7">
    <name type="scientific">Faecalibacterium prausnitzii</name>
    <dbReference type="NCBI Taxonomy" id="853"/>
    <lineage>
        <taxon>Bacteria</taxon>
        <taxon>Bacillati</taxon>
        <taxon>Bacillota</taxon>
        <taxon>Clostridia</taxon>
        <taxon>Eubacteriales</taxon>
        <taxon>Oscillospiraceae</taxon>
        <taxon>Faecalibacterium</taxon>
    </lineage>
</organism>
<protein>
    <submittedName>
        <fullName evidence="6">Anaerobic ribonucleoside-triphosphate reductase activating protein</fullName>
    </submittedName>
</protein>
<feature type="binding site" evidence="5">
    <location>
        <position position="69"/>
    </location>
    <ligand>
        <name>[4Fe-4S] cluster</name>
        <dbReference type="ChEBI" id="CHEBI:49883"/>
        <note>4Fe-4S-S-AdoMet</note>
    </ligand>
</feature>
<dbReference type="PANTHER" id="PTHR43075:SF1">
    <property type="entry name" value="FORMATE LYASE ACTIVATING ENZYME, PUTATIVE (AFU_ORTHOLOGUE AFUA_2G15630)-RELATED"/>
    <property type="match status" value="1"/>
</dbReference>
<accession>A0A173QTR9</accession>
<dbReference type="SFLD" id="SFLDG01099">
    <property type="entry name" value="Uncharacterised_Radical_SAM_Su"/>
    <property type="match status" value="1"/>
</dbReference>
<evidence type="ECO:0000256" key="2">
    <source>
        <dbReference type="ARBA" id="ARBA00022723"/>
    </source>
</evidence>
<dbReference type="PIRSF" id="PIRSF004869">
    <property type="entry name" value="PflX_prd"/>
    <property type="match status" value="1"/>
</dbReference>
<dbReference type="EMBL" id="CYXN01000001">
    <property type="protein sequence ID" value="CUM68719.1"/>
    <property type="molecule type" value="Genomic_DNA"/>
</dbReference>
<dbReference type="Proteomes" id="UP000095649">
    <property type="component" value="Unassembled WGS sequence"/>
</dbReference>
<feature type="binding site" evidence="5">
    <location>
        <position position="72"/>
    </location>
    <ligand>
        <name>[4Fe-4S] cluster</name>
        <dbReference type="ChEBI" id="CHEBI:49883"/>
        <note>4Fe-4S-S-AdoMet</note>
    </ligand>
</feature>
<dbReference type="GO" id="GO:0051536">
    <property type="term" value="F:iron-sulfur cluster binding"/>
    <property type="evidence" value="ECO:0007669"/>
    <property type="project" value="UniProtKB-KW"/>
</dbReference>
<evidence type="ECO:0000256" key="1">
    <source>
        <dbReference type="ARBA" id="ARBA00022691"/>
    </source>
</evidence>
<dbReference type="InterPro" id="IPR013785">
    <property type="entry name" value="Aldolase_TIM"/>
</dbReference>
<dbReference type="GO" id="GO:0046872">
    <property type="term" value="F:metal ion binding"/>
    <property type="evidence" value="ECO:0007669"/>
    <property type="project" value="UniProtKB-KW"/>
</dbReference>
<dbReference type="Gene3D" id="3.20.20.70">
    <property type="entry name" value="Aldolase class I"/>
    <property type="match status" value="1"/>
</dbReference>
<dbReference type="SFLD" id="SFLDS00029">
    <property type="entry name" value="Radical_SAM"/>
    <property type="match status" value="1"/>
</dbReference>
<dbReference type="InterPro" id="IPR016431">
    <property type="entry name" value="Pyrv-formate_lyase-activ_prd"/>
</dbReference>
<evidence type="ECO:0000313" key="7">
    <source>
        <dbReference type="Proteomes" id="UP000095649"/>
    </source>
</evidence>
<keyword evidence="1 5" id="KW-0949">S-adenosyl-L-methionine</keyword>
<evidence type="ECO:0000256" key="5">
    <source>
        <dbReference type="PIRSR" id="PIRSR004869-50"/>
    </source>
</evidence>
<dbReference type="OrthoDB" id="9781783at2"/>
<feature type="binding site" evidence="5">
    <location>
        <position position="65"/>
    </location>
    <ligand>
        <name>[4Fe-4S] cluster</name>
        <dbReference type="ChEBI" id="CHEBI:49883"/>
        <note>4Fe-4S-S-AdoMet</note>
    </ligand>
</feature>
<dbReference type="InterPro" id="IPR007197">
    <property type="entry name" value="rSAM"/>
</dbReference>
<keyword evidence="2 5" id="KW-0479">Metal-binding</keyword>
<keyword evidence="4 5" id="KW-0411">Iron-sulfur</keyword>
<dbReference type="RefSeq" id="WP_055184207.1">
    <property type="nucleotide sequence ID" value="NZ_CYXN01000001.1"/>
</dbReference>
<evidence type="ECO:0000256" key="4">
    <source>
        <dbReference type="ARBA" id="ARBA00023014"/>
    </source>
</evidence>
<dbReference type="AlphaFoldDB" id="A0A173QTR9"/>
<evidence type="ECO:0000313" key="6">
    <source>
        <dbReference type="EMBL" id="CUM68719.1"/>
    </source>
</evidence>
<evidence type="ECO:0000256" key="3">
    <source>
        <dbReference type="ARBA" id="ARBA00023004"/>
    </source>
</evidence>
<proteinExistence type="predicted"/>
<name>A0A173QTR9_9FIRM</name>
<dbReference type="InterPro" id="IPR040085">
    <property type="entry name" value="MJ0674-like"/>
</dbReference>
<dbReference type="InterPro" id="IPR058240">
    <property type="entry name" value="rSAM_sf"/>
</dbReference>
<dbReference type="SUPFAM" id="SSF102114">
    <property type="entry name" value="Radical SAM enzymes"/>
    <property type="match status" value="1"/>
</dbReference>
<dbReference type="PANTHER" id="PTHR43075">
    <property type="entry name" value="FORMATE LYASE ACTIVATING ENZYME, PUTATIVE (AFU_ORTHOLOGUE AFUA_2G15630)-RELATED"/>
    <property type="match status" value="1"/>
</dbReference>
<keyword evidence="3 5" id="KW-0408">Iron</keyword>
<sequence length="304" mass="33104">MPKTISVPTRCTLCPRRCGADRAAGRTGFCGAGATLKAARAALHHWEEPCISGTRGSGTVFFSGCTLKCCFCQNYPISAEGLGKEITVEHLAEIFLNLQAQGAHNINLVTPGQWQPWIIAALDIARTKGLRLPIVCNTGGYETVESVEAWRGYIDIWLADLKYVSSALSAELSAAPDYFAEAKPAIEAMMAQAGHPVFDADGILQKGVILRHLALPGHVEDSFAVLDQMAAWNDADPGCFLPSVMSQYTPFYKAAEHGIGRRITTYEYRRVVNYAMDKGLVQGYMQQKSSAKEEYTPSFDLTGV</sequence>
<dbReference type="GO" id="GO:0003824">
    <property type="term" value="F:catalytic activity"/>
    <property type="evidence" value="ECO:0007669"/>
    <property type="project" value="InterPro"/>
</dbReference>
<reference evidence="6 7" key="1">
    <citation type="submission" date="2015-09" db="EMBL/GenBank/DDBJ databases">
        <authorList>
            <consortium name="Pathogen Informatics"/>
        </authorList>
    </citation>
    <scope>NUCLEOTIDE SEQUENCE [LARGE SCALE GENOMIC DNA]</scope>
    <source>
        <strain evidence="6 7">2789STDY5834970</strain>
    </source>
</reference>
<comment type="cofactor">
    <cofactor evidence="5">
        <name>[4Fe-4S] cluster</name>
        <dbReference type="ChEBI" id="CHEBI:49883"/>
    </cofactor>
    <text evidence="5">Binds 1 [4Fe-4S] cluster. The cluster is coordinated with 3 cysteines and an exchangeable S-adenosyl-L-methionine.</text>
</comment>
<gene>
    <name evidence="6" type="ORF">ERS852582_00008</name>
</gene>